<dbReference type="EMBL" id="CACVKT020001687">
    <property type="protein sequence ID" value="CAC5370348.1"/>
    <property type="molecule type" value="Genomic_DNA"/>
</dbReference>
<dbReference type="PROSITE" id="PS00022">
    <property type="entry name" value="EGF_1"/>
    <property type="match status" value="2"/>
</dbReference>
<dbReference type="CDD" id="cd00053">
    <property type="entry name" value="EGF"/>
    <property type="match status" value="1"/>
</dbReference>
<proteinExistence type="predicted"/>
<dbReference type="SMART" id="SM00181">
    <property type="entry name" value="EGF"/>
    <property type="match status" value="1"/>
</dbReference>
<feature type="disulfide bond" evidence="1">
    <location>
        <begin position="226"/>
        <end position="235"/>
    </location>
</feature>
<feature type="domain" description="EGF-like" evidence="3">
    <location>
        <begin position="202"/>
        <end position="236"/>
    </location>
</feature>
<keyword evidence="1" id="KW-1015">Disulfide bond</keyword>
<keyword evidence="2" id="KW-0472">Membrane</keyword>
<keyword evidence="1" id="KW-0245">EGF-like domain</keyword>
<dbReference type="InterPro" id="IPR000742">
    <property type="entry name" value="EGF"/>
</dbReference>
<dbReference type="PROSITE" id="PS50026">
    <property type="entry name" value="EGF_3"/>
    <property type="match status" value="1"/>
</dbReference>
<evidence type="ECO:0000256" key="1">
    <source>
        <dbReference type="PROSITE-ProRule" id="PRU00076"/>
    </source>
</evidence>
<sequence>MARQRPSLKSYISVNDEDEYKEKICDASSDNGHDNNGVEEILMNDDVFDTGDESNETSDDKKKNEKTWTLISKSKIKIIIAAVIVVVLIIFISVGIHKSTENDIGQGVSSAQNGQQSVNMPKQSGYCLYYKKEESYTSKSNPLKERCEPGSQYVRNRCPTNASHHFCRDCNGQLLPNSCFCDIGQQCKNHDAPRKQTCSWCKDNCPCLHNGTCICDKTGDGLYCKCPEGYNGTYCENIPVRICKKDQGTTELEHCKKSKNETCFIDFQDKSKLKCTILKEVDKSIANCSSNNMEITISTKEQIVSANKNGGNCFLVCFELIVIFLWIEFWTSHESYNCSQLFGYIAIIRGAAADSTIEKWYTYDQQFRLRVARNPTKNRDIIDAQLWLQMMAIASSNTQQPRINKCYDFNF</sequence>
<evidence type="ECO:0000256" key="2">
    <source>
        <dbReference type="SAM" id="Phobius"/>
    </source>
</evidence>
<keyword evidence="2" id="KW-1133">Transmembrane helix</keyword>
<name>A0A6J8AMF2_MYTCO</name>
<keyword evidence="2" id="KW-0812">Transmembrane</keyword>
<dbReference type="AlphaFoldDB" id="A0A6J8AMF2"/>
<comment type="caution">
    <text evidence="1">Lacks conserved residue(s) required for the propagation of feature annotation.</text>
</comment>
<evidence type="ECO:0000259" key="3">
    <source>
        <dbReference type="PROSITE" id="PS50026"/>
    </source>
</evidence>
<dbReference type="Gene3D" id="2.10.25.10">
    <property type="entry name" value="Laminin"/>
    <property type="match status" value="1"/>
</dbReference>
<gene>
    <name evidence="4" type="ORF">MCOR_9236</name>
</gene>
<feature type="disulfide bond" evidence="1">
    <location>
        <begin position="207"/>
        <end position="224"/>
    </location>
</feature>
<dbReference type="Proteomes" id="UP000507470">
    <property type="component" value="Unassembled WGS sequence"/>
</dbReference>
<evidence type="ECO:0000313" key="5">
    <source>
        <dbReference type="Proteomes" id="UP000507470"/>
    </source>
</evidence>
<evidence type="ECO:0000313" key="4">
    <source>
        <dbReference type="EMBL" id="CAC5370348.1"/>
    </source>
</evidence>
<feature type="transmembrane region" description="Helical" evidence="2">
    <location>
        <begin position="76"/>
        <end position="96"/>
    </location>
</feature>
<accession>A0A6J8AMF2</accession>
<protein>
    <recommendedName>
        <fullName evidence="3">EGF-like domain-containing protein</fullName>
    </recommendedName>
</protein>
<keyword evidence="5" id="KW-1185">Reference proteome</keyword>
<organism evidence="4 5">
    <name type="scientific">Mytilus coruscus</name>
    <name type="common">Sea mussel</name>
    <dbReference type="NCBI Taxonomy" id="42192"/>
    <lineage>
        <taxon>Eukaryota</taxon>
        <taxon>Metazoa</taxon>
        <taxon>Spiralia</taxon>
        <taxon>Lophotrochozoa</taxon>
        <taxon>Mollusca</taxon>
        <taxon>Bivalvia</taxon>
        <taxon>Autobranchia</taxon>
        <taxon>Pteriomorphia</taxon>
        <taxon>Mytilida</taxon>
        <taxon>Mytiloidea</taxon>
        <taxon>Mytilidae</taxon>
        <taxon>Mytilinae</taxon>
        <taxon>Mytilus</taxon>
    </lineage>
</organism>
<reference evidence="4 5" key="1">
    <citation type="submission" date="2020-06" db="EMBL/GenBank/DDBJ databases">
        <authorList>
            <person name="Li R."/>
            <person name="Bekaert M."/>
        </authorList>
    </citation>
    <scope>NUCLEOTIDE SEQUENCE [LARGE SCALE GENOMIC DNA]</scope>
    <source>
        <strain evidence="5">wild</strain>
    </source>
</reference>
<dbReference type="OrthoDB" id="6136598at2759"/>
<dbReference type="PROSITE" id="PS01186">
    <property type="entry name" value="EGF_2"/>
    <property type="match status" value="1"/>
</dbReference>